<reference evidence="2" key="1">
    <citation type="submission" date="2020-12" db="EMBL/GenBank/DDBJ databases">
        <title>Bacterial novel species Mucilaginibacter sp. SD-g isolated from soil.</title>
        <authorList>
            <person name="Jung H.-Y."/>
        </authorList>
    </citation>
    <scope>NUCLEOTIDE SEQUENCE</scope>
    <source>
        <strain evidence="2">SD-g</strain>
    </source>
</reference>
<accession>A0A934UN99</accession>
<comment type="caution">
    <text evidence="2">The sequence shown here is derived from an EMBL/GenBank/DDBJ whole genome shotgun (WGS) entry which is preliminary data.</text>
</comment>
<evidence type="ECO:0000256" key="1">
    <source>
        <dbReference type="SAM" id="Phobius"/>
    </source>
</evidence>
<keyword evidence="3" id="KW-1185">Reference proteome</keyword>
<evidence type="ECO:0000313" key="3">
    <source>
        <dbReference type="Proteomes" id="UP000613193"/>
    </source>
</evidence>
<evidence type="ECO:0000313" key="2">
    <source>
        <dbReference type="EMBL" id="MBK0380573.1"/>
    </source>
</evidence>
<organism evidence="2 3">
    <name type="scientific">Mucilaginibacter segetis</name>
    <dbReference type="NCBI Taxonomy" id="2793071"/>
    <lineage>
        <taxon>Bacteria</taxon>
        <taxon>Pseudomonadati</taxon>
        <taxon>Bacteroidota</taxon>
        <taxon>Sphingobacteriia</taxon>
        <taxon>Sphingobacteriales</taxon>
        <taxon>Sphingobacteriaceae</taxon>
        <taxon>Mucilaginibacter</taxon>
    </lineage>
</organism>
<dbReference type="EMBL" id="JAEHFW010000003">
    <property type="protein sequence ID" value="MBK0380573.1"/>
    <property type="molecule type" value="Genomic_DNA"/>
</dbReference>
<sequence length="55" mass="6268">MAIFVAPILAVLFIGWVLYHALLAKDLKKYKTEAFYGFAFIGVWAIIYLVFINIA</sequence>
<keyword evidence="1" id="KW-0472">Membrane</keyword>
<dbReference type="RefSeq" id="WP_200067120.1">
    <property type="nucleotide sequence ID" value="NZ_JAEHFW010000003.1"/>
</dbReference>
<dbReference type="AlphaFoldDB" id="A0A934UN99"/>
<keyword evidence="1" id="KW-0812">Transmembrane</keyword>
<dbReference type="Proteomes" id="UP000613193">
    <property type="component" value="Unassembled WGS sequence"/>
</dbReference>
<protein>
    <submittedName>
        <fullName evidence="2">Uncharacterized protein</fullName>
    </submittedName>
</protein>
<proteinExistence type="predicted"/>
<feature type="transmembrane region" description="Helical" evidence="1">
    <location>
        <begin position="34"/>
        <end position="54"/>
    </location>
</feature>
<keyword evidence="1" id="KW-1133">Transmembrane helix</keyword>
<gene>
    <name evidence="2" type="ORF">I5M19_14705</name>
</gene>
<name>A0A934UN99_9SPHI</name>